<evidence type="ECO:0000313" key="2">
    <source>
        <dbReference type="EMBL" id="QXM05287.1"/>
    </source>
</evidence>
<accession>A0ABX8RAJ4</accession>
<gene>
    <name evidence="2" type="ORF">KVH43_07740</name>
</gene>
<sequence length="121" mass="12868">MKICVSSLGNEKGAMMDSRFGRCPYFAIYDTETKTYEFIENSGVTASGGAGIAAGQQVVNKGVEVLITGFLGPNAMKVLMGGKVKPYHGKGGTIEEEIKLYEEGKLEIIENAGPAHFGMGK</sequence>
<proteinExistence type="predicted"/>
<feature type="domain" description="Dinitrogenase iron-molybdenum cofactor biosynthesis" evidence="1">
    <location>
        <begin position="13"/>
        <end position="102"/>
    </location>
</feature>
<keyword evidence="3" id="KW-1185">Reference proteome</keyword>
<evidence type="ECO:0000313" key="3">
    <source>
        <dbReference type="Proteomes" id="UP000886818"/>
    </source>
</evidence>
<reference evidence="2" key="1">
    <citation type="submission" date="2021-07" db="EMBL/GenBank/DDBJ databases">
        <title>Complete genome sequence of Crassaminicella sp. 143-21, isolated from a deep-sea hydrothermal vent.</title>
        <authorList>
            <person name="Li X."/>
        </authorList>
    </citation>
    <scope>NUCLEOTIDE SEQUENCE</scope>
    <source>
        <strain evidence="2">143-21</strain>
    </source>
</reference>
<dbReference type="InterPro" id="IPR033913">
    <property type="entry name" value="MTH1175_dom"/>
</dbReference>
<dbReference type="RefSeq" id="WP_218281987.1">
    <property type="nucleotide sequence ID" value="NZ_CP078093.1"/>
</dbReference>
<organism evidence="2 3">
    <name type="scientific">Crassaminicella indica</name>
    <dbReference type="NCBI Taxonomy" id="2855394"/>
    <lineage>
        <taxon>Bacteria</taxon>
        <taxon>Bacillati</taxon>
        <taxon>Bacillota</taxon>
        <taxon>Clostridia</taxon>
        <taxon>Eubacteriales</taxon>
        <taxon>Clostridiaceae</taxon>
        <taxon>Crassaminicella</taxon>
    </lineage>
</organism>
<dbReference type="Proteomes" id="UP000886818">
    <property type="component" value="Chromosome"/>
</dbReference>
<evidence type="ECO:0000259" key="1">
    <source>
        <dbReference type="Pfam" id="PF02579"/>
    </source>
</evidence>
<dbReference type="CDD" id="cd00851">
    <property type="entry name" value="MTH1175"/>
    <property type="match status" value="1"/>
</dbReference>
<dbReference type="Pfam" id="PF02579">
    <property type="entry name" value="Nitro_FeMo-Co"/>
    <property type="match status" value="1"/>
</dbReference>
<dbReference type="PANTHER" id="PTHR42983:SF1">
    <property type="entry name" value="IRON-MOLYBDENUM PROTEIN"/>
    <property type="match status" value="1"/>
</dbReference>
<name>A0ABX8RAJ4_9CLOT</name>
<dbReference type="PANTHER" id="PTHR42983">
    <property type="entry name" value="DINITROGENASE IRON-MOLYBDENUM COFACTOR PROTEIN-RELATED"/>
    <property type="match status" value="1"/>
</dbReference>
<protein>
    <submittedName>
        <fullName evidence="2">NifB/NifX family molybdenum-iron cluster-binding protein</fullName>
    </submittedName>
</protein>
<dbReference type="InterPro" id="IPR003731">
    <property type="entry name" value="Di-Nase_FeMo-co_biosynth"/>
</dbReference>
<dbReference type="EMBL" id="CP078093">
    <property type="protein sequence ID" value="QXM05287.1"/>
    <property type="molecule type" value="Genomic_DNA"/>
</dbReference>